<feature type="active site" evidence="4">
    <location>
        <position position="12"/>
    </location>
</feature>
<proteinExistence type="inferred from homology"/>
<dbReference type="SMART" id="SM00870">
    <property type="entry name" value="Asparaginase"/>
    <property type="match status" value="1"/>
</dbReference>
<dbReference type="PRINTS" id="PR00139">
    <property type="entry name" value="ASNGLNASE"/>
</dbReference>
<feature type="active site" evidence="5">
    <location>
        <position position="92"/>
    </location>
</feature>
<evidence type="ECO:0000259" key="6">
    <source>
        <dbReference type="Pfam" id="PF00710"/>
    </source>
</evidence>
<evidence type="ECO:0000256" key="3">
    <source>
        <dbReference type="PIRSR" id="PIRSR001220-2"/>
    </source>
</evidence>
<comment type="similarity">
    <text evidence="1">Belongs to the asparaginase 1 family.</text>
</comment>
<keyword evidence="8" id="KW-1185">Reference proteome</keyword>
<feature type="binding site" evidence="3">
    <location>
        <position position="60"/>
    </location>
    <ligand>
        <name>substrate</name>
    </ligand>
</feature>
<dbReference type="InterPro" id="IPR027475">
    <property type="entry name" value="Asparaginase/glutaminase_AS2"/>
</dbReference>
<dbReference type="CDD" id="cd08963">
    <property type="entry name" value="L-asparaginase_I"/>
    <property type="match status" value="1"/>
</dbReference>
<reference evidence="7 8" key="1">
    <citation type="submission" date="2019-08" db="EMBL/GenBank/DDBJ databases">
        <title>In-depth cultivation of the pig gut microbiome towards novel bacterial diversity and tailored functional studies.</title>
        <authorList>
            <person name="Wylensek D."/>
            <person name="Hitch T.C.A."/>
            <person name="Clavel T."/>
        </authorList>
    </citation>
    <scope>NUCLEOTIDE SEQUENCE [LARGE SCALE GENOMIC DNA]</scope>
    <source>
        <strain evidence="7 8">SM-530-WT-4B</strain>
    </source>
</reference>
<evidence type="ECO:0000256" key="5">
    <source>
        <dbReference type="PROSITE-ProRule" id="PRU10100"/>
    </source>
</evidence>
<dbReference type="InterPro" id="IPR027474">
    <property type="entry name" value="L-asparaginase_N"/>
</dbReference>
<dbReference type="EMBL" id="VUNH01000011">
    <property type="protein sequence ID" value="MST56401.1"/>
    <property type="molecule type" value="Genomic_DNA"/>
</dbReference>
<feature type="domain" description="L-asparaginase N-terminal" evidence="6">
    <location>
        <begin position="3"/>
        <end position="180"/>
    </location>
</feature>
<evidence type="ECO:0000256" key="1">
    <source>
        <dbReference type="ARBA" id="ARBA00010518"/>
    </source>
</evidence>
<dbReference type="PROSITE" id="PS00917">
    <property type="entry name" value="ASN_GLN_ASE_2"/>
    <property type="match status" value="1"/>
</dbReference>
<dbReference type="PANTHER" id="PTHR11707:SF28">
    <property type="entry name" value="60 KDA LYSOPHOSPHOLIPASE"/>
    <property type="match status" value="1"/>
</dbReference>
<organism evidence="7 8">
    <name type="scientific">Pyramidobacter porci</name>
    <dbReference type="NCBI Taxonomy" id="2605789"/>
    <lineage>
        <taxon>Bacteria</taxon>
        <taxon>Thermotogati</taxon>
        <taxon>Synergistota</taxon>
        <taxon>Synergistia</taxon>
        <taxon>Synergistales</taxon>
        <taxon>Dethiosulfovibrionaceae</taxon>
        <taxon>Pyramidobacter</taxon>
    </lineage>
</organism>
<sequence length="343" mass="37493">MGRLLVVFTGGTIASGFEGQGKAPVSGASRRLKDSLAELFAERGVEALFREPLGSPGIDSSEMDPGHWLLISRCIAAELERGLSGVLILHGTDTMASTAAWMNLCFGSLPIPVILTGSQLTLDYMPEDVTSNLRGAAMACCSDLRGVWVYFNWKLIPGDRAHKAHAMHPDAFNAVNGQPLFFNPDWGLDPSPAALRTATAGQLPEETREMRGLEPGELRERCAAIRWFFAQPGARFEWQGDERFLCLLGYGAGNMIPSVLDGIERHNGTTPYVIACSQAEGGVKHPDGYDRVGMARLAKAGFRVWNQMDRSVEFVHSLCCYALAASFDAPEKVLNRYLRECRP</sequence>
<dbReference type="InterPro" id="IPR041725">
    <property type="entry name" value="L-asparaginase_I"/>
</dbReference>
<dbReference type="SUPFAM" id="SSF53774">
    <property type="entry name" value="Glutaminase/Asparaginase"/>
    <property type="match status" value="1"/>
</dbReference>
<protein>
    <submittedName>
        <fullName evidence="7">Asparaginase</fullName>
    </submittedName>
</protein>
<dbReference type="PIRSF" id="PIRSF001220">
    <property type="entry name" value="L-ASNase_gatD"/>
    <property type="match status" value="1"/>
</dbReference>
<name>A0A6L5YDR0_9BACT</name>
<feature type="binding site" evidence="3">
    <location>
        <begin position="92"/>
        <end position="93"/>
    </location>
    <ligand>
        <name>substrate</name>
    </ligand>
</feature>
<gene>
    <name evidence="7" type="ORF">FYJ74_10195</name>
</gene>
<evidence type="ECO:0000256" key="4">
    <source>
        <dbReference type="PROSITE-ProRule" id="PRU10099"/>
    </source>
</evidence>
<dbReference type="InterPro" id="IPR020827">
    <property type="entry name" value="Asparaginase/glutaminase_AS1"/>
</dbReference>
<feature type="active site" description="O-isoaspartyl threonine intermediate" evidence="2">
    <location>
        <position position="12"/>
    </location>
</feature>
<comment type="caution">
    <text evidence="7">The sequence shown here is derived from an EMBL/GenBank/DDBJ whole genome shotgun (WGS) entry which is preliminary data.</text>
</comment>
<evidence type="ECO:0000313" key="8">
    <source>
        <dbReference type="Proteomes" id="UP000473699"/>
    </source>
</evidence>
<dbReference type="PROSITE" id="PS00144">
    <property type="entry name" value="ASN_GLN_ASE_1"/>
    <property type="match status" value="1"/>
</dbReference>
<dbReference type="AlphaFoldDB" id="A0A6L5YDR0"/>
<accession>A0A6L5YDR0</accession>
<dbReference type="GO" id="GO:0004067">
    <property type="term" value="F:asparaginase activity"/>
    <property type="evidence" value="ECO:0007669"/>
    <property type="project" value="UniProtKB-UniRule"/>
</dbReference>
<dbReference type="PANTHER" id="PTHR11707">
    <property type="entry name" value="L-ASPARAGINASE"/>
    <property type="match status" value="1"/>
</dbReference>
<dbReference type="PROSITE" id="PS51732">
    <property type="entry name" value="ASN_GLN_ASE_3"/>
    <property type="match status" value="1"/>
</dbReference>
<dbReference type="GO" id="GO:0006520">
    <property type="term" value="P:amino acid metabolic process"/>
    <property type="evidence" value="ECO:0007669"/>
    <property type="project" value="InterPro"/>
</dbReference>
<evidence type="ECO:0000313" key="7">
    <source>
        <dbReference type="EMBL" id="MST56401.1"/>
    </source>
</evidence>
<dbReference type="Gene3D" id="3.40.50.1170">
    <property type="entry name" value="L-asparaginase, N-terminal domain"/>
    <property type="match status" value="1"/>
</dbReference>
<dbReference type="SFLD" id="SFLDS00057">
    <property type="entry name" value="Glutaminase/Asparaginase"/>
    <property type="match status" value="1"/>
</dbReference>
<dbReference type="InterPro" id="IPR037152">
    <property type="entry name" value="L-asparaginase_N_sf"/>
</dbReference>
<dbReference type="InterPro" id="IPR036152">
    <property type="entry name" value="Asp/glu_Ase-like_sf"/>
</dbReference>
<dbReference type="InterPro" id="IPR006034">
    <property type="entry name" value="Asparaginase/glutaminase-like"/>
</dbReference>
<dbReference type="Pfam" id="PF00710">
    <property type="entry name" value="Asparaginase"/>
    <property type="match status" value="1"/>
</dbReference>
<dbReference type="PIRSF" id="PIRSF500176">
    <property type="entry name" value="L_ASNase"/>
    <property type="match status" value="1"/>
</dbReference>
<dbReference type="Proteomes" id="UP000473699">
    <property type="component" value="Unassembled WGS sequence"/>
</dbReference>
<dbReference type="RefSeq" id="WP_154529477.1">
    <property type="nucleotide sequence ID" value="NZ_JAXDZJ010000065.1"/>
</dbReference>
<evidence type="ECO:0000256" key="2">
    <source>
        <dbReference type="PIRSR" id="PIRSR001220-1"/>
    </source>
</evidence>